<dbReference type="PANTHER" id="PTHR34295:SF1">
    <property type="entry name" value="BIOTIN TRANSPORTER BIOY"/>
    <property type="match status" value="1"/>
</dbReference>
<feature type="transmembrane region" description="Helical" evidence="3">
    <location>
        <begin position="20"/>
        <end position="37"/>
    </location>
</feature>
<feature type="transmembrane region" description="Helical" evidence="3">
    <location>
        <begin position="44"/>
        <end position="61"/>
    </location>
</feature>
<keyword evidence="2" id="KW-0813">Transport</keyword>
<dbReference type="PANTHER" id="PTHR34295">
    <property type="entry name" value="BIOTIN TRANSPORTER BIOY"/>
    <property type="match status" value="1"/>
</dbReference>
<protein>
    <recommendedName>
        <fullName evidence="2">Biotin transporter</fullName>
    </recommendedName>
</protein>
<dbReference type="Pfam" id="PF02632">
    <property type="entry name" value="BioY"/>
    <property type="match status" value="1"/>
</dbReference>
<dbReference type="EMBL" id="CP067977">
    <property type="protein sequence ID" value="QQQ17466.1"/>
    <property type="molecule type" value="Genomic_DNA"/>
</dbReference>
<sequence>MPVFAALMALSAQVTVPMVPVPMTLQTLAVLLAAAVLGSWRGTAAVLLYLALAAAGLPILSDGSGGLAPFTGATAGYLLGFPVAAALVGTVFDRQKSVPPAVAVALMLAAHLLILGLGTGWLATRIGWTPALEAGFLPFLIGALVKSLAVVAIAAGLRRLAPFRRA</sequence>
<dbReference type="InterPro" id="IPR003784">
    <property type="entry name" value="BioY"/>
</dbReference>
<evidence type="ECO:0000256" key="3">
    <source>
        <dbReference type="SAM" id="Phobius"/>
    </source>
</evidence>
<organism evidence="4 5">
    <name type="scientific">Brevundimonas vitisensis</name>
    <dbReference type="NCBI Taxonomy" id="2800818"/>
    <lineage>
        <taxon>Bacteria</taxon>
        <taxon>Pseudomonadati</taxon>
        <taxon>Pseudomonadota</taxon>
        <taxon>Alphaproteobacteria</taxon>
        <taxon>Caulobacterales</taxon>
        <taxon>Caulobacteraceae</taxon>
        <taxon>Brevundimonas</taxon>
    </lineage>
</organism>
<feature type="transmembrane region" description="Helical" evidence="3">
    <location>
        <begin position="101"/>
        <end position="123"/>
    </location>
</feature>
<feature type="transmembrane region" description="Helical" evidence="3">
    <location>
        <begin position="67"/>
        <end position="89"/>
    </location>
</feature>
<evidence type="ECO:0000313" key="4">
    <source>
        <dbReference type="EMBL" id="QQQ17466.1"/>
    </source>
</evidence>
<reference evidence="4 5" key="1">
    <citation type="submission" date="2021-01" db="EMBL/GenBank/DDBJ databases">
        <title>Brevundimonas vitis sp. nov., an bacterium isolated from grape (Vitis vinifera).</title>
        <authorList>
            <person name="Jiang L."/>
            <person name="Lee J."/>
        </authorList>
    </citation>
    <scope>NUCLEOTIDE SEQUENCE [LARGE SCALE GENOMIC DNA]</scope>
    <source>
        <strain evidence="4 5">GRTSA-9</strain>
    </source>
</reference>
<dbReference type="PIRSF" id="PIRSF016661">
    <property type="entry name" value="BioY"/>
    <property type="match status" value="1"/>
</dbReference>
<dbReference type="Proteomes" id="UP000595448">
    <property type="component" value="Chromosome"/>
</dbReference>
<gene>
    <name evidence="4" type="ORF">JIP62_08855</name>
</gene>
<proteinExistence type="inferred from homology"/>
<keyword evidence="5" id="KW-1185">Reference proteome</keyword>
<feature type="transmembrane region" description="Helical" evidence="3">
    <location>
        <begin position="135"/>
        <end position="157"/>
    </location>
</feature>
<comment type="subcellular location">
    <subcellularLocation>
        <location evidence="2">Cell membrane</location>
        <topology evidence="2">Multi-pass membrane protein</topology>
    </subcellularLocation>
</comment>
<accession>A0ABX7BJR9</accession>
<dbReference type="Gene3D" id="1.10.1760.20">
    <property type="match status" value="1"/>
</dbReference>
<comment type="similarity">
    <text evidence="1 2">Belongs to the BioY family.</text>
</comment>
<keyword evidence="2" id="KW-1003">Cell membrane</keyword>
<evidence type="ECO:0000256" key="2">
    <source>
        <dbReference type="PIRNR" id="PIRNR016661"/>
    </source>
</evidence>
<evidence type="ECO:0000313" key="5">
    <source>
        <dbReference type="Proteomes" id="UP000595448"/>
    </source>
</evidence>
<keyword evidence="3" id="KW-1133">Transmembrane helix</keyword>
<keyword evidence="3" id="KW-0812">Transmembrane</keyword>
<evidence type="ECO:0000256" key="1">
    <source>
        <dbReference type="ARBA" id="ARBA00010692"/>
    </source>
</evidence>
<dbReference type="RefSeq" id="WP_201101840.1">
    <property type="nucleotide sequence ID" value="NZ_CP067977.1"/>
</dbReference>
<name>A0ABX7BJR9_9CAUL</name>
<keyword evidence="2 3" id="KW-0472">Membrane</keyword>